<sequence>MTGHSKVHHGVPAESLTRLKPQKLGRHYHKIPQYIREIASKHPRNISDYFLRNYRINLELQKLEVHEQRAQAAECIYRCTLGKVGFAIDRALLTEALECYYGGTGLPSHDTPPISTSEQRMRNRLGVDIAQIFARSLLAGATFGELSPHDNDYEIVQWEYVAEFRYTSHITGSQSSIFIYLDNQLVDELTSRLANPQPARLNGNPANHIKHLPVRLDCVVASLQMPLSQVLGLRPGDILMMRLLERCEVQINQQKLFRGTIFEEDGALYLTSLESVKNP</sequence>
<comment type="caution">
    <text evidence="2">The sequence shown here is derived from an EMBL/GenBank/DDBJ whole genome shotgun (WGS) entry which is preliminary data.</text>
</comment>
<dbReference type="InterPro" id="IPR001543">
    <property type="entry name" value="FliN-like_C"/>
</dbReference>
<dbReference type="EMBL" id="CAJFCI010000082">
    <property type="protein sequence ID" value="CAD5110206.1"/>
    <property type="molecule type" value="Genomic_DNA"/>
</dbReference>
<protein>
    <recommendedName>
        <fullName evidence="1">Flagellar motor switch protein FliN-like C-terminal domain-containing protein</fullName>
    </recommendedName>
</protein>
<dbReference type="AlphaFoldDB" id="A0A7U7ESH4"/>
<dbReference type="Gene3D" id="2.30.330.10">
    <property type="entry name" value="SpoA-like"/>
    <property type="match status" value="1"/>
</dbReference>
<feature type="domain" description="Flagellar motor switch protein FliN-like C-terminal" evidence="1">
    <location>
        <begin position="208"/>
        <end position="266"/>
    </location>
</feature>
<gene>
    <name evidence="2" type="ORF">PSEWESI4_04524</name>
</gene>
<dbReference type="RefSeq" id="WP_187673517.1">
    <property type="nucleotide sequence ID" value="NZ_CAJFCI010000082.1"/>
</dbReference>
<dbReference type="SUPFAM" id="SSF101801">
    <property type="entry name" value="Surface presentation of antigens (SPOA)"/>
    <property type="match status" value="1"/>
</dbReference>
<dbReference type="InterPro" id="IPR036429">
    <property type="entry name" value="SpoA-like_sf"/>
</dbReference>
<name>A0A7U7ESH4_9GAMM</name>
<accession>A0A7U7ESH4</accession>
<reference evidence="2 3" key="1">
    <citation type="submission" date="2020-08" db="EMBL/GenBank/DDBJ databases">
        <authorList>
            <person name="Criscuolo A."/>
        </authorList>
    </citation>
    <scope>NUCLEOTIDE SEQUENCE [LARGE SCALE GENOMIC DNA]</scope>
    <source>
        <strain evidence="2">CIP111764</strain>
    </source>
</reference>
<evidence type="ECO:0000313" key="2">
    <source>
        <dbReference type="EMBL" id="CAD5110206.1"/>
    </source>
</evidence>
<keyword evidence="3" id="KW-1185">Reference proteome</keyword>
<dbReference type="Pfam" id="PF01052">
    <property type="entry name" value="FliMN_C"/>
    <property type="match status" value="1"/>
</dbReference>
<organism evidence="2 3">
    <name type="scientific">Zestomonas carbonaria</name>
    <dbReference type="NCBI Taxonomy" id="2762745"/>
    <lineage>
        <taxon>Bacteria</taxon>
        <taxon>Pseudomonadati</taxon>
        <taxon>Pseudomonadota</taxon>
        <taxon>Gammaproteobacteria</taxon>
        <taxon>Pseudomonadales</taxon>
        <taxon>Pseudomonadaceae</taxon>
        <taxon>Zestomonas</taxon>
    </lineage>
</organism>
<proteinExistence type="predicted"/>
<dbReference type="Proteomes" id="UP000583387">
    <property type="component" value="Unassembled WGS sequence"/>
</dbReference>
<evidence type="ECO:0000313" key="3">
    <source>
        <dbReference type="Proteomes" id="UP000583387"/>
    </source>
</evidence>
<evidence type="ECO:0000259" key="1">
    <source>
        <dbReference type="Pfam" id="PF01052"/>
    </source>
</evidence>